<comment type="similarity">
    <text evidence="1">Belongs to the CWC26 family.</text>
</comment>
<feature type="compositionally biased region" description="Low complexity" evidence="2">
    <location>
        <begin position="273"/>
        <end position="283"/>
    </location>
</feature>
<evidence type="ECO:0000313" key="4">
    <source>
        <dbReference type="Proteomes" id="UP000306584"/>
    </source>
</evidence>
<feature type="region of interest" description="Disordered" evidence="2">
    <location>
        <begin position="111"/>
        <end position="131"/>
    </location>
</feature>
<sequence length="341" mass="38442">MSRHEHKNIHIANMGLADYLAQNYLSADKSSKGKKRKRKNAEDAGLIIADDDVSGMSKSRNRDDDDEDTPMIIPGGANISKRTTTWKTFGKAAPSNNEQAAADAILADAAAETQARNAEDEDAPAVVGEDEDMDYSGPTMASGAMAGLQTAEQVTKALKRKEREEKRAMQEMGMDPTGKAQETIYRDASGRIINVAMKRAELRRQADEEERKKAEEAENRRGDVQKREKEARMKELEKAKTMSLSRYADDRQLNDEQKEQERWNDPALAFLSKGTTTKGSKGTTGRKKTYTGAFEPNRYGIKPGYRWDGVDRSIGFEKRWFEARNQQQNIKDLQYAWQMDE</sequence>
<dbReference type="GO" id="GO:0003723">
    <property type="term" value="F:RNA binding"/>
    <property type="evidence" value="ECO:0007669"/>
    <property type="project" value="TreeGrafter"/>
</dbReference>
<comment type="caution">
    <text evidence="3">The sequence shown here is derived from an EMBL/GenBank/DDBJ whole genome shotgun (WGS) entry which is preliminary data.</text>
</comment>
<dbReference type="Pfam" id="PF09736">
    <property type="entry name" value="Bud13"/>
    <property type="match status" value="1"/>
</dbReference>
<dbReference type="InterPro" id="IPR018609">
    <property type="entry name" value="Bud13"/>
</dbReference>
<evidence type="ECO:0000313" key="3">
    <source>
        <dbReference type="EMBL" id="THY31348.1"/>
    </source>
</evidence>
<dbReference type="GO" id="GO:0005684">
    <property type="term" value="C:U2-type spliceosomal complex"/>
    <property type="evidence" value="ECO:0007669"/>
    <property type="project" value="TreeGrafter"/>
</dbReference>
<dbReference type="InterPro" id="IPR051112">
    <property type="entry name" value="CWC26_splicing_factor"/>
</dbReference>
<reference evidence="3 4" key="1">
    <citation type="submission" date="2018-10" db="EMBL/GenBank/DDBJ databases">
        <title>Fifty Aureobasidium pullulans genomes reveal a recombining polyextremotolerant generalist.</title>
        <authorList>
            <person name="Gostincar C."/>
            <person name="Turk M."/>
            <person name="Zajc J."/>
            <person name="Gunde-Cimerman N."/>
        </authorList>
    </citation>
    <scope>NUCLEOTIDE SEQUENCE [LARGE SCALE GENOMIC DNA]</scope>
    <source>
        <strain evidence="3 4">EXF-6604</strain>
    </source>
</reference>
<proteinExistence type="inferred from homology"/>
<feature type="compositionally biased region" description="Acidic residues" evidence="2">
    <location>
        <begin position="119"/>
        <end position="131"/>
    </location>
</feature>
<feature type="region of interest" description="Disordered" evidence="2">
    <location>
        <begin position="27"/>
        <end position="78"/>
    </location>
</feature>
<feature type="region of interest" description="Disordered" evidence="2">
    <location>
        <begin position="202"/>
        <end position="230"/>
    </location>
</feature>
<gene>
    <name evidence="3" type="ORF">D6D01_02958</name>
</gene>
<dbReference type="GO" id="GO:0000398">
    <property type="term" value="P:mRNA splicing, via spliceosome"/>
    <property type="evidence" value="ECO:0007669"/>
    <property type="project" value="TreeGrafter"/>
</dbReference>
<dbReference type="GO" id="GO:0070274">
    <property type="term" value="C:RES complex"/>
    <property type="evidence" value="ECO:0007669"/>
    <property type="project" value="TreeGrafter"/>
</dbReference>
<dbReference type="PANTHER" id="PTHR31809:SF0">
    <property type="entry name" value="BUD13 HOMOLOG"/>
    <property type="match status" value="1"/>
</dbReference>
<name>A0A4S9LP59_AURPU</name>
<feature type="region of interest" description="Disordered" evidence="2">
    <location>
        <begin position="158"/>
        <end position="185"/>
    </location>
</feature>
<protein>
    <submittedName>
        <fullName evidence="3">Cell cycle control protein</fullName>
    </submittedName>
</protein>
<evidence type="ECO:0000256" key="2">
    <source>
        <dbReference type="SAM" id="MobiDB-lite"/>
    </source>
</evidence>
<dbReference type="Proteomes" id="UP000306584">
    <property type="component" value="Unassembled WGS sequence"/>
</dbReference>
<dbReference type="PANTHER" id="PTHR31809">
    <property type="entry name" value="BUD13 HOMOLOG"/>
    <property type="match status" value="1"/>
</dbReference>
<organism evidence="3 4">
    <name type="scientific">Aureobasidium pullulans</name>
    <name type="common">Black yeast</name>
    <name type="synonym">Pullularia pullulans</name>
    <dbReference type="NCBI Taxonomy" id="5580"/>
    <lineage>
        <taxon>Eukaryota</taxon>
        <taxon>Fungi</taxon>
        <taxon>Dikarya</taxon>
        <taxon>Ascomycota</taxon>
        <taxon>Pezizomycotina</taxon>
        <taxon>Dothideomycetes</taxon>
        <taxon>Dothideomycetidae</taxon>
        <taxon>Dothideales</taxon>
        <taxon>Saccotheciaceae</taxon>
        <taxon>Aureobasidium</taxon>
    </lineage>
</organism>
<accession>A0A4S9LP59</accession>
<dbReference type="EMBL" id="QZBD01000075">
    <property type="protein sequence ID" value="THY31348.1"/>
    <property type="molecule type" value="Genomic_DNA"/>
</dbReference>
<evidence type="ECO:0000256" key="1">
    <source>
        <dbReference type="ARBA" id="ARBA00011069"/>
    </source>
</evidence>
<dbReference type="AlphaFoldDB" id="A0A4S9LP59"/>
<feature type="region of interest" description="Disordered" evidence="2">
    <location>
        <begin position="272"/>
        <end position="293"/>
    </location>
</feature>